<dbReference type="EMBL" id="CAADRN010000137">
    <property type="protein sequence ID" value="VFU13615.1"/>
    <property type="molecule type" value="Genomic_DNA"/>
</dbReference>
<reference evidence="1" key="1">
    <citation type="submission" date="2019-03" db="EMBL/GenBank/DDBJ databases">
        <authorList>
            <person name="Hao L."/>
        </authorList>
    </citation>
    <scope>NUCLEOTIDE SEQUENCE</scope>
</reference>
<protein>
    <recommendedName>
        <fullName evidence="2">Nucleotidyltransferase family protein</fullName>
    </recommendedName>
</protein>
<sequence length="249" mass="29020">MGSRIISEPVEEALRLIEEAERQNIILRALGGVAVKLHTEREPEIFKRDYSDIDLVVDKDSGPKVANFLKQMGYEPNVSFNTYNGHERQLYYDLENQRQLDIFVGDFRMCHYIPLNNRLLVEPYTIPRAELLLTKIQIVQMNHKDIIDLSTLMLNNEITEDDSAINYLQIAGLCSNDWGLYKTFSLNVERLVKILPEFKLEGEDTDSVVGRFLHLVNKVEKAPKKLKWKMRSMVGEKVPWYELPEEVHR</sequence>
<dbReference type="AlphaFoldDB" id="A0A485LYV9"/>
<organism evidence="1">
    <name type="scientific">anaerobic digester metagenome</name>
    <dbReference type="NCBI Taxonomy" id="1263854"/>
    <lineage>
        <taxon>unclassified sequences</taxon>
        <taxon>metagenomes</taxon>
        <taxon>ecological metagenomes</taxon>
    </lineage>
</organism>
<name>A0A485LYV9_9ZZZZ</name>
<gene>
    <name evidence="1" type="ORF">SCFA_2210009</name>
</gene>
<evidence type="ECO:0000313" key="1">
    <source>
        <dbReference type="EMBL" id="VFU13615.1"/>
    </source>
</evidence>
<dbReference type="Gene3D" id="3.30.460.40">
    <property type="match status" value="1"/>
</dbReference>
<proteinExistence type="predicted"/>
<accession>A0A485LYV9</accession>
<evidence type="ECO:0008006" key="2">
    <source>
        <dbReference type="Google" id="ProtNLM"/>
    </source>
</evidence>